<feature type="compositionally biased region" description="Polar residues" evidence="1">
    <location>
        <begin position="1"/>
        <end position="16"/>
    </location>
</feature>
<organism evidence="2 3">
    <name type="scientific">Rhizoctonia solani</name>
    <dbReference type="NCBI Taxonomy" id="456999"/>
    <lineage>
        <taxon>Eukaryota</taxon>
        <taxon>Fungi</taxon>
        <taxon>Dikarya</taxon>
        <taxon>Basidiomycota</taxon>
        <taxon>Agaricomycotina</taxon>
        <taxon>Agaricomycetes</taxon>
        <taxon>Cantharellales</taxon>
        <taxon>Ceratobasidiaceae</taxon>
        <taxon>Rhizoctonia</taxon>
    </lineage>
</organism>
<evidence type="ECO:0000256" key="1">
    <source>
        <dbReference type="SAM" id="MobiDB-lite"/>
    </source>
</evidence>
<reference evidence="2" key="1">
    <citation type="submission" date="2020-09" db="EMBL/GenBank/DDBJ databases">
        <title>Comparative genome analyses of four rice-infecting Rhizoctonia solani isolates reveal extensive enrichment of homogalacturonan modification genes.</title>
        <authorList>
            <person name="Lee D.-Y."/>
            <person name="Jeon J."/>
            <person name="Kim K.-T."/>
            <person name="Cheong K."/>
            <person name="Song H."/>
            <person name="Choi G."/>
            <person name="Ko J."/>
            <person name="Opiyo S.O."/>
            <person name="Zuo S."/>
            <person name="Madhav S."/>
            <person name="Lee Y.-H."/>
            <person name="Wang G.-L."/>
        </authorList>
    </citation>
    <scope>NUCLEOTIDE SEQUENCE</scope>
    <source>
        <strain evidence="2">AG1-IA WGL</strain>
    </source>
</reference>
<proteinExistence type="predicted"/>
<name>A0A8H7HG63_9AGAM</name>
<accession>A0A8H7HG63</accession>
<gene>
    <name evidence="2" type="ORF">RHS03_09824</name>
</gene>
<feature type="non-terminal residue" evidence="2">
    <location>
        <position position="1"/>
    </location>
</feature>
<comment type="caution">
    <text evidence="2">The sequence shown here is derived from an EMBL/GenBank/DDBJ whole genome shotgun (WGS) entry which is preliminary data.</text>
</comment>
<feature type="region of interest" description="Disordered" evidence="1">
    <location>
        <begin position="1"/>
        <end position="27"/>
    </location>
</feature>
<protein>
    <submittedName>
        <fullName evidence="2">Uncharacterized protein</fullName>
    </submittedName>
</protein>
<sequence length="111" mass="12610">MATRSRTASQAQSPFNQGYMEPSLLPTTSIENGKVSLKQVTRLLLNLLGQVKRLEQEIQPQEEPIPREYHLPLHLRVSNPPLEHLPLSLWLQQPTTPLRSRLTTPTPTQAK</sequence>
<dbReference type="AlphaFoldDB" id="A0A8H7HG63"/>
<dbReference type="EMBL" id="JACYCD010000696">
    <property type="protein sequence ID" value="KAF8688046.1"/>
    <property type="molecule type" value="Genomic_DNA"/>
</dbReference>
<dbReference type="Proteomes" id="UP000602905">
    <property type="component" value="Unassembled WGS sequence"/>
</dbReference>
<evidence type="ECO:0000313" key="3">
    <source>
        <dbReference type="Proteomes" id="UP000602905"/>
    </source>
</evidence>
<evidence type="ECO:0000313" key="2">
    <source>
        <dbReference type="EMBL" id="KAF8688046.1"/>
    </source>
</evidence>